<dbReference type="EMBL" id="BARV01008162">
    <property type="protein sequence ID" value="GAI16901.1"/>
    <property type="molecule type" value="Genomic_DNA"/>
</dbReference>
<name>X1MFN0_9ZZZZ</name>
<organism evidence="1">
    <name type="scientific">marine sediment metagenome</name>
    <dbReference type="NCBI Taxonomy" id="412755"/>
    <lineage>
        <taxon>unclassified sequences</taxon>
        <taxon>metagenomes</taxon>
        <taxon>ecological metagenomes</taxon>
    </lineage>
</organism>
<dbReference type="AlphaFoldDB" id="X1MFN0"/>
<sequence>MSRSKRIRVPESDKQRQLRLCIQDLQRALVGTVQAHPLDRVVGPVHSHARDIALRAIVECVARAFWRRVIEATGRCITRCGLCLIAVGDLNRREFVPQDRVELVAAKAVARGRLTVKGGVVVRVLEVQVAPVGILLVQPASGRQQPHGLMLVQEVELPEERLGVLGIVDVLLVAAE</sequence>
<proteinExistence type="predicted"/>
<accession>X1MFN0</accession>
<comment type="caution">
    <text evidence="1">The sequence shown here is derived from an EMBL/GenBank/DDBJ whole genome shotgun (WGS) entry which is preliminary data.</text>
</comment>
<evidence type="ECO:0000313" key="1">
    <source>
        <dbReference type="EMBL" id="GAI16901.1"/>
    </source>
</evidence>
<gene>
    <name evidence="1" type="ORF">S06H3_16493</name>
</gene>
<protein>
    <submittedName>
        <fullName evidence="1">Uncharacterized protein</fullName>
    </submittedName>
</protein>
<feature type="non-terminal residue" evidence="1">
    <location>
        <position position="176"/>
    </location>
</feature>
<reference evidence="1" key="1">
    <citation type="journal article" date="2014" name="Front. Microbiol.">
        <title>High frequency of phylogenetically diverse reductive dehalogenase-homologous genes in deep subseafloor sedimentary metagenomes.</title>
        <authorList>
            <person name="Kawai M."/>
            <person name="Futagami T."/>
            <person name="Toyoda A."/>
            <person name="Takaki Y."/>
            <person name="Nishi S."/>
            <person name="Hori S."/>
            <person name="Arai W."/>
            <person name="Tsubouchi T."/>
            <person name="Morono Y."/>
            <person name="Uchiyama I."/>
            <person name="Ito T."/>
            <person name="Fujiyama A."/>
            <person name="Inagaki F."/>
            <person name="Takami H."/>
        </authorList>
    </citation>
    <scope>NUCLEOTIDE SEQUENCE</scope>
    <source>
        <strain evidence="1">Expedition CK06-06</strain>
    </source>
</reference>